<dbReference type="Proteomes" id="UP000327085">
    <property type="component" value="Chromosome 3"/>
</dbReference>
<reference evidence="3" key="2">
    <citation type="journal article" date="2020" name="Plant J.">
        <title>Transposons played a major role in the diversification between the closely related almond and peach genomes: results from the almond genome sequence.</title>
        <authorList>
            <person name="Alioto T."/>
            <person name="Alexiou K.G."/>
            <person name="Bardil A."/>
            <person name="Barteri F."/>
            <person name="Castanera R."/>
            <person name="Cruz F."/>
            <person name="Dhingra A."/>
            <person name="Duval H."/>
            <person name="Fernandez I Marti A."/>
            <person name="Frias L."/>
            <person name="Galan B."/>
            <person name="Garcia J.L."/>
            <person name="Howad W."/>
            <person name="Gomez-Garrido J."/>
            <person name="Gut M."/>
            <person name="Julca I."/>
            <person name="Morata J."/>
            <person name="Puigdomenech P."/>
            <person name="Ribeca P."/>
            <person name="Rubio Cabetas M.J."/>
            <person name="Vlasova A."/>
            <person name="Wirthensohn M."/>
            <person name="Garcia-Mas J."/>
            <person name="Gabaldon T."/>
            <person name="Casacuberta J.M."/>
            <person name="Arus P."/>
        </authorList>
    </citation>
    <scope>NUCLEOTIDE SEQUENCE [LARGE SCALE GENOMIC DNA]</scope>
    <source>
        <strain evidence="3">cv. Texas</strain>
    </source>
</reference>
<dbReference type="AlphaFoldDB" id="A0A5E4EQ72"/>
<keyword evidence="4" id="KW-1185">Reference proteome</keyword>
<sequence>MRERDGEKEGWLEVVSWENDEEENGWLKRLWVRGGGGGGGCEEGWLEMVVMGEWGRRKRWFIGGESVMGDGCGSVGSGFVEWR</sequence>
<accession>A0A5E4EQ72</accession>
<reference evidence="1 4" key="3">
    <citation type="journal article" date="2022" name="G3 (Bethesda)">
        <title>Whole-genome sequence and methylome profiling of the almond [Prunus dulcis (Mill.) D.A. Webb] cultivar 'Nonpareil'.</title>
        <authorList>
            <person name="D'Amico-Willman K.M."/>
            <person name="Ouma W.Z."/>
            <person name="Meulia T."/>
            <person name="Sideli G.M."/>
            <person name="Gradziel T.M."/>
            <person name="Fresnedo-Ramirez J."/>
        </authorList>
    </citation>
    <scope>NUCLEOTIDE SEQUENCE [LARGE SCALE GENOMIC DNA]</scope>
    <source>
        <strain evidence="1">Clone GOH B32 T37-40</strain>
    </source>
</reference>
<evidence type="ECO:0000313" key="4">
    <source>
        <dbReference type="Proteomes" id="UP001054821"/>
    </source>
</evidence>
<dbReference type="Gramene" id="VVA17622">
    <property type="protein sequence ID" value="VVA17622"/>
    <property type="gene ID" value="Prudul26B026739"/>
</dbReference>
<reference evidence="2" key="1">
    <citation type="submission" date="2019-07" db="EMBL/GenBank/DDBJ databases">
        <authorList>
            <person name="Alioto T."/>
            <person name="Alioto T."/>
            <person name="Gomez Garrido J."/>
        </authorList>
    </citation>
    <scope>NUCLEOTIDE SEQUENCE</scope>
</reference>
<gene>
    <name evidence="2" type="ORF">ALMOND_2B026739</name>
    <name evidence="1" type="ORF">L3X38_019606</name>
</gene>
<evidence type="ECO:0000313" key="2">
    <source>
        <dbReference type="EMBL" id="VVA17622.1"/>
    </source>
</evidence>
<dbReference type="EMBL" id="JAJFAZ020000003">
    <property type="protein sequence ID" value="KAI5340332.1"/>
    <property type="molecule type" value="Genomic_DNA"/>
</dbReference>
<organism evidence="2 3">
    <name type="scientific">Prunus dulcis</name>
    <name type="common">Almond</name>
    <name type="synonym">Amygdalus dulcis</name>
    <dbReference type="NCBI Taxonomy" id="3755"/>
    <lineage>
        <taxon>Eukaryota</taxon>
        <taxon>Viridiplantae</taxon>
        <taxon>Streptophyta</taxon>
        <taxon>Embryophyta</taxon>
        <taxon>Tracheophyta</taxon>
        <taxon>Spermatophyta</taxon>
        <taxon>Magnoliopsida</taxon>
        <taxon>eudicotyledons</taxon>
        <taxon>Gunneridae</taxon>
        <taxon>Pentapetalae</taxon>
        <taxon>rosids</taxon>
        <taxon>fabids</taxon>
        <taxon>Rosales</taxon>
        <taxon>Rosaceae</taxon>
        <taxon>Amygdaloideae</taxon>
        <taxon>Amygdaleae</taxon>
        <taxon>Prunus</taxon>
    </lineage>
</organism>
<name>A0A5E4EQ72_PRUDU</name>
<proteinExistence type="predicted"/>
<protein>
    <submittedName>
        <fullName evidence="2">Uncharacterized protein</fullName>
    </submittedName>
</protein>
<evidence type="ECO:0000313" key="1">
    <source>
        <dbReference type="EMBL" id="KAI5340332.1"/>
    </source>
</evidence>
<dbReference type="EMBL" id="CABIKO010000025">
    <property type="protein sequence ID" value="VVA17622.1"/>
    <property type="molecule type" value="Genomic_DNA"/>
</dbReference>
<evidence type="ECO:0000313" key="3">
    <source>
        <dbReference type="Proteomes" id="UP000327085"/>
    </source>
</evidence>
<dbReference type="InParanoid" id="A0A5E4EQ72"/>
<dbReference type="Proteomes" id="UP001054821">
    <property type="component" value="Chromosome 3"/>
</dbReference>